<evidence type="ECO:0000313" key="10">
    <source>
        <dbReference type="Proteomes" id="UP000011087"/>
    </source>
</evidence>
<keyword evidence="4" id="KW-0808">Transferase</keyword>
<dbReference type="FunFam" id="3.40.1010.10:FF:000007">
    <property type="entry name" value="Ribosomal RNA small subunit methyltransferase I"/>
    <property type="match status" value="1"/>
</dbReference>
<protein>
    <recommendedName>
        <fullName evidence="7">Tetrapyrrole methylase domain-containing protein</fullName>
    </recommendedName>
</protein>
<dbReference type="HAMAP" id="MF_01877">
    <property type="entry name" value="16SrRNA_methyltr_I"/>
    <property type="match status" value="1"/>
</dbReference>
<dbReference type="GeneID" id="17306521"/>
<dbReference type="GO" id="GO:0006364">
    <property type="term" value="P:rRNA processing"/>
    <property type="evidence" value="ECO:0007669"/>
    <property type="project" value="UniProtKB-KW"/>
</dbReference>
<dbReference type="OrthoDB" id="289942at2759"/>
<dbReference type="SUPFAM" id="SSF53790">
    <property type="entry name" value="Tetrapyrrole methylase"/>
    <property type="match status" value="1"/>
</dbReference>
<dbReference type="RefSeq" id="XP_005837024.1">
    <property type="nucleotide sequence ID" value="XM_005836967.1"/>
</dbReference>
<dbReference type="InterPro" id="IPR035996">
    <property type="entry name" value="4pyrrol_Methylase_sf"/>
</dbReference>
<name>L1JP24_GUITC</name>
<keyword evidence="5" id="KW-0949">S-adenosyl-L-methionine</keyword>
<dbReference type="GO" id="GO:0008168">
    <property type="term" value="F:methyltransferase activity"/>
    <property type="evidence" value="ECO:0007669"/>
    <property type="project" value="UniProtKB-KW"/>
</dbReference>
<dbReference type="PANTHER" id="PTHR46111">
    <property type="entry name" value="RIBOSOMAL RNA SMALL SUBUNIT METHYLTRANSFERASE I"/>
    <property type="match status" value="1"/>
</dbReference>
<evidence type="ECO:0000256" key="1">
    <source>
        <dbReference type="ARBA" id="ARBA00022490"/>
    </source>
</evidence>
<dbReference type="InterPro" id="IPR008189">
    <property type="entry name" value="rRNA_ssu_MeTfrase_I"/>
</dbReference>
<evidence type="ECO:0000313" key="9">
    <source>
        <dbReference type="EnsemblProtists" id="EKX50044"/>
    </source>
</evidence>
<dbReference type="Gene3D" id="3.40.1010.10">
    <property type="entry name" value="Cobalt-precorrin-4 Transmethylase, Domain 1"/>
    <property type="match status" value="1"/>
</dbReference>
<dbReference type="PROSITE" id="PS01296">
    <property type="entry name" value="RSMI"/>
    <property type="match status" value="1"/>
</dbReference>
<keyword evidence="2" id="KW-0698">rRNA processing</keyword>
<dbReference type="EnsemblProtists" id="EKX50044">
    <property type="protein sequence ID" value="EKX50044"/>
    <property type="gene ID" value="GUITHDRAFT_67488"/>
</dbReference>
<keyword evidence="10" id="KW-1185">Reference proteome</keyword>
<dbReference type="PaxDb" id="55529-EKX50044"/>
<evidence type="ECO:0000256" key="5">
    <source>
        <dbReference type="ARBA" id="ARBA00022691"/>
    </source>
</evidence>
<dbReference type="Gene3D" id="3.30.950.10">
    <property type="entry name" value="Methyltransferase, Cobalt-precorrin-4 Transmethylase, Domain 2"/>
    <property type="match status" value="1"/>
</dbReference>
<dbReference type="InterPro" id="IPR014776">
    <property type="entry name" value="4pyrrole_Mease_sub2"/>
</dbReference>
<feature type="region of interest" description="Disordered" evidence="6">
    <location>
        <begin position="302"/>
        <end position="324"/>
    </location>
</feature>
<dbReference type="KEGG" id="gtt:GUITHDRAFT_67488"/>
<dbReference type="EMBL" id="JH992980">
    <property type="protein sequence ID" value="EKX50044.1"/>
    <property type="molecule type" value="Genomic_DNA"/>
</dbReference>
<dbReference type="NCBIfam" id="TIGR00096">
    <property type="entry name" value="16S rRNA (cytidine(1402)-2'-O)-methyltransferase"/>
    <property type="match status" value="1"/>
</dbReference>
<evidence type="ECO:0000256" key="6">
    <source>
        <dbReference type="SAM" id="MobiDB-lite"/>
    </source>
</evidence>
<dbReference type="OMA" id="PVVFYES"/>
<reference evidence="9" key="3">
    <citation type="submission" date="2015-06" db="UniProtKB">
        <authorList>
            <consortium name="EnsemblProtists"/>
        </authorList>
    </citation>
    <scope>IDENTIFICATION</scope>
</reference>
<dbReference type="Proteomes" id="UP000011087">
    <property type="component" value="Unassembled WGS sequence"/>
</dbReference>
<evidence type="ECO:0000313" key="8">
    <source>
        <dbReference type="EMBL" id="EKX50044.1"/>
    </source>
</evidence>
<dbReference type="InterPro" id="IPR014777">
    <property type="entry name" value="4pyrrole_Mease_sub1"/>
</dbReference>
<dbReference type="FunFam" id="3.30.950.10:FF:000002">
    <property type="entry name" value="Ribosomal RNA small subunit methyltransferase I"/>
    <property type="match status" value="1"/>
</dbReference>
<dbReference type="CDD" id="cd11648">
    <property type="entry name" value="RsmI"/>
    <property type="match status" value="1"/>
</dbReference>
<reference evidence="10" key="2">
    <citation type="submission" date="2012-11" db="EMBL/GenBank/DDBJ databases">
        <authorList>
            <person name="Kuo A."/>
            <person name="Curtis B.A."/>
            <person name="Tanifuji G."/>
            <person name="Burki F."/>
            <person name="Gruber A."/>
            <person name="Irimia M."/>
            <person name="Maruyama S."/>
            <person name="Arias M.C."/>
            <person name="Ball S.G."/>
            <person name="Gile G.H."/>
            <person name="Hirakawa Y."/>
            <person name="Hopkins J.F."/>
            <person name="Rensing S.A."/>
            <person name="Schmutz J."/>
            <person name="Symeonidi A."/>
            <person name="Elias M."/>
            <person name="Eveleigh R.J."/>
            <person name="Herman E.K."/>
            <person name="Klute M.J."/>
            <person name="Nakayama T."/>
            <person name="Obornik M."/>
            <person name="Reyes-Prieto A."/>
            <person name="Armbrust E.V."/>
            <person name="Aves S.J."/>
            <person name="Beiko R.G."/>
            <person name="Coutinho P."/>
            <person name="Dacks J.B."/>
            <person name="Durnford D.G."/>
            <person name="Fast N.M."/>
            <person name="Green B.R."/>
            <person name="Grisdale C."/>
            <person name="Hempe F."/>
            <person name="Henrissat B."/>
            <person name="Hoppner M.P."/>
            <person name="Ishida K.-I."/>
            <person name="Kim E."/>
            <person name="Koreny L."/>
            <person name="Kroth P.G."/>
            <person name="Liu Y."/>
            <person name="Malik S.-B."/>
            <person name="Maier U.G."/>
            <person name="McRose D."/>
            <person name="Mock T."/>
            <person name="Neilson J.A."/>
            <person name="Onodera N.T."/>
            <person name="Poole A.M."/>
            <person name="Pritham E.J."/>
            <person name="Richards T.A."/>
            <person name="Rocap G."/>
            <person name="Roy S.W."/>
            <person name="Sarai C."/>
            <person name="Schaack S."/>
            <person name="Shirato S."/>
            <person name="Slamovits C.H."/>
            <person name="Spencer D.F."/>
            <person name="Suzuki S."/>
            <person name="Worden A.Z."/>
            <person name="Zauner S."/>
            <person name="Barry K."/>
            <person name="Bell C."/>
            <person name="Bharti A.K."/>
            <person name="Crow J.A."/>
            <person name="Grimwood J."/>
            <person name="Kramer R."/>
            <person name="Lindquist E."/>
            <person name="Lucas S."/>
            <person name="Salamov A."/>
            <person name="McFadden G.I."/>
            <person name="Lane C.E."/>
            <person name="Keeling P.J."/>
            <person name="Gray M.W."/>
            <person name="Grigoriev I.V."/>
            <person name="Archibald J.M."/>
        </authorList>
    </citation>
    <scope>NUCLEOTIDE SEQUENCE</scope>
    <source>
        <strain evidence="10">CCMP2712</strain>
    </source>
</reference>
<dbReference type="Pfam" id="PF00590">
    <property type="entry name" value="TP_methylase"/>
    <property type="match status" value="1"/>
</dbReference>
<feature type="domain" description="Tetrapyrrole methylase" evidence="7">
    <location>
        <begin position="24"/>
        <end position="228"/>
    </location>
</feature>
<evidence type="ECO:0000256" key="3">
    <source>
        <dbReference type="ARBA" id="ARBA00022603"/>
    </source>
</evidence>
<organism evidence="8">
    <name type="scientific">Guillardia theta (strain CCMP2712)</name>
    <name type="common">Cryptophyte</name>
    <dbReference type="NCBI Taxonomy" id="905079"/>
    <lineage>
        <taxon>Eukaryota</taxon>
        <taxon>Cryptophyceae</taxon>
        <taxon>Pyrenomonadales</taxon>
        <taxon>Geminigeraceae</taxon>
        <taxon>Guillardia</taxon>
    </lineage>
</organism>
<evidence type="ECO:0000259" key="7">
    <source>
        <dbReference type="Pfam" id="PF00590"/>
    </source>
</evidence>
<feature type="compositionally biased region" description="Acidic residues" evidence="6">
    <location>
        <begin position="304"/>
        <end position="315"/>
    </location>
</feature>
<dbReference type="AlphaFoldDB" id="L1JP24"/>
<evidence type="ECO:0000256" key="2">
    <source>
        <dbReference type="ARBA" id="ARBA00022552"/>
    </source>
</evidence>
<dbReference type="eggNOG" id="ENOG502QQ7V">
    <property type="taxonomic scope" value="Eukaryota"/>
</dbReference>
<dbReference type="HOGENOM" id="CLU_044779_2_0_1"/>
<dbReference type="InterPro" id="IPR000878">
    <property type="entry name" value="4pyrrol_Mease"/>
</dbReference>
<dbReference type="STRING" id="905079.L1JP24"/>
<keyword evidence="1" id="KW-0963">Cytoplasm</keyword>
<dbReference type="PIRSF" id="PIRSF005917">
    <property type="entry name" value="MTase_YraL"/>
    <property type="match status" value="1"/>
</dbReference>
<dbReference type="GO" id="GO:0032259">
    <property type="term" value="P:methylation"/>
    <property type="evidence" value="ECO:0007669"/>
    <property type="project" value="UniProtKB-KW"/>
</dbReference>
<dbReference type="PANTHER" id="PTHR46111:SF1">
    <property type="entry name" value="RIBOSOMAL RNA SMALL SUBUNIT METHYLTRANSFERASE I"/>
    <property type="match status" value="1"/>
</dbReference>
<reference evidence="8 10" key="1">
    <citation type="journal article" date="2012" name="Nature">
        <title>Algal genomes reveal evolutionary mosaicism and the fate of nucleomorphs.</title>
        <authorList>
            <consortium name="DOE Joint Genome Institute"/>
            <person name="Curtis B.A."/>
            <person name="Tanifuji G."/>
            <person name="Burki F."/>
            <person name="Gruber A."/>
            <person name="Irimia M."/>
            <person name="Maruyama S."/>
            <person name="Arias M.C."/>
            <person name="Ball S.G."/>
            <person name="Gile G.H."/>
            <person name="Hirakawa Y."/>
            <person name="Hopkins J.F."/>
            <person name="Kuo A."/>
            <person name="Rensing S.A."/>
            <person name="Schmutz J."/>
            <person name="Symeonidi A."/>
            <person name="Elias M."/>
            <person name="Eveleigh R.J."/>
            <person name="Herman E.K."/>
            <person name="Klute M.J."/>
            <person name="Nakayama T."/>
            <person name="Obornik M."/>
            <person name="Reyes-Prieto A."/>
            <person name="Armbrust E.V."/>
            <person name="Aves S.J."/>
            <person name="Beiko R.G."/>
            <person name="Coutinho P."/>
            <person name="Dacks J.B."/>
            <person name="Durnford D.G."/>
            <person name="Fast N.M."/>
            <person name="Green B.R."/>
            <person name="Grisdale C.J."/>
            <person name="Hempel F."/>
            <person name="Henrissat B."/>
            <person name="Hoppner M.P."/>
            <person name="Ishida K."/>
            <person name="Kim E."/>
            <person name="Koreny L."/>
            <person name="Kroth P.G."/>
            <person name="Liu Y."/>
            <person name="Malik S.B."/>
            <person name="Maier U.G."/>
            <person name="McRose D."/>
            <person name="Mock T."/>
            <person name="Neilson J.A."/>
            <person name="Onodera N.T."/>
            <person name="Poole A.M."/>
            <person name="Pritham E.J."/>
            <person name="Richards T.A."/>
            <person name="Rocap G."/>
            <person name="Roy S.W."/>
            <person name="Sarai C."/>
            <person name="Schaack S."/>
            <person name="Shirato S."/>
            <person name="Slamovits C.H."/>
            <person name="Spencer D.F."/>
            <person name="Suzuki S."/>
            <person name="Worden A.Z."/>
            <person name="Zauner S."/>
            <person name="Barry K."/>
            <person name="Bell C."/>
            <person name="Bharti A.K."/>
            <person name="Crow J.A."/>
            <person name="Grimwood J."/>
            <person name="Kramer R."/>
            <person name="Lindquist E."/>
            <person name="Lucas S."/>
            <person name="Salamov A."/>
            <person name="McFadden G.I."/>
            <person name="Lane C.E."/>
            <person name="Keeling P.J."/>
            <person name="Gray M.W."/>
            <person name="Grigoriev I.V."/>
            <person name="Archibald J.M."/>
        </authorList>
    </citation>
    <scope>NUCLEOTIDE SEQUENCE</scope>
    <source>
        <strain evidence="8 10">CCMP2712</strain>
    </source>
</reference>
<evidence type="ECO:0000256" key="4">
    <source>
        <dbReference type="ARBA" id="ARBA00022679"/>
    </source>
</evidence>
<gene>
    <name evidence="8" type="ORF">GUITHDRAFT_67488</name>
</gene>
<keyword evidence="3" id="KW-0489">Methyltransferase</keyword>
<sequence length="324" mass="35548">MTASSPEEEEVEEEARTVQVQAGTLYVVATPIGNLNDMTVRAVNVLKQVDVIASEDTRHLLSRRTGRMLKHFDIKTPQISHHEHNRQGSVSEIVNMARAGRSIAIVSDAGTPAISDPGTEVVRACLQEGIRVEPIPGACAAVAAVSISGMAKEGFCFGGFIPAKGSMRQQFVERVVSSPSPMVLYEAPHRLLATLEDLCAHCPDRDVIVARELTKIHEEVFAGKLREALSHFQKRSPRGEFTLVIEGNASPASSREDDSLAARVLRSFISHGIPVSSAVKAVAELFDVKKNRLKQFALDFKQEQEEEEEEDEEDRDQQRSALGK</sequence>
<proteinExistence type="inferred from homology"/>
<accession>L1JP24</accession>
<dbReference type="InterPro" id="IPR018063">
    <property type="entry name" value="SAM_MeTrfase_RsmI_CS"/>
</dbReference>